<evidence type="ECO:0000256" key="1">
    <source>
        <dbReference type="SAM" id="MobiDB-lite"/>
    </source>
</evidence>
<dbReference type="Gene3D" id="3.30.460.10">
    <property type="entry name" value="Beta Polymerase, domain 2"/>
    <property type="match status" value="1"/>
</dbReference>
<dbReference type="SUPFAM" id="SSF81301">
    <property type="entry name" value="Nucleotidyltransferase"/>
    <property type="match status" value="1"/>
</dbReference>
<dbReference type="RefSeq" id="WP_192143893.1">
    <property type="nucleotide sequence ID" value="NZ_JACYXZ010000003.1"/>
</dbReference>
<dbReference type="Pfam" id="PF18144">
    <property type="entry name" value="SMODS"/>
    <property type="match status" value="1"/>
</dbReference>
<evidence type="ECO:0000313" key="3">
    <source>
        <dbReference type="Proteomes" id="UP000616839"/>
    </source>
</evidence>
<accession>A0A927K4L3</accession>
<proteinExistence type="predicted"/>
<dbReference type="InterPro" id="IPR043519">
    <property type="entry name" value="NT_sf"/>
</dbReference>
<name>A0A927K4L3_9ACTN</name>
<gene>
    <name evidence="2" type="ORF">IE331_13330</name>
</gene>
<evidence type="ECO:0000313" key="2">
    <source>
        <dbReference type="EMBL" id="MBD8870612.1"/>
    </source>
</evidence>
<sequence length="323" mass="35900">MSVDDAFETFQRTVNVPPEAVTLAVKRRKFFHDALGGEDDVREVVPSGSLARGTHKDPINDVDVIVIFDEEHHPDWGVEGESAGEALSYTGKRINELLGATNGSFAKEVRRASPRNHAVKCFLDDPEDPEAFTVDVMPAFRRHGALLVPEKSSNRWVTTDPEYLISEVEARHKEWRKYAGTVRMLKWWAADQDIKIKSLVMEVLALDNLPLGPNRPAALKEFFNKAWNHVWLGYNVEDPAGHCGVIQRDLDLTAFSVRLEAARDLANKAFQAQARGETTLAHRFWKELFGDDFPPPPSGGGGGKPAVVPPVLPPRPVKDTPQG</sequence>
<dbReference type="EMBL" id="JACYXZ010000003">
    <property type="protein sequence ID" value="MBD8870612.1"/>
    <property type="molecule type" value="Genomic_DNA"/>
</dbReference>
<protein>
    <submittedName>
        <fullName evidence="2">Nucleotidyltransferase domain-containing protein</fullName>
    </submittedName>
</protein>
<reference evidence="2" key="1">
    <citation type="submission" date="2020-09" db="EMBL/GenBank/DDBJ databases">
        <title>Nocardioides sp. strain MJB4 16S ribosomal RNA gene Genome sequencing and assembly.</title>
        <authorList>
            <person name="Kim I."/>
        </authorList>
    </citation>
    <scope>NUCLEOTIDE SEQUENCE</scope>
    <source>
        <strain evidence="2">MJB4</strain>
    </source>
</reference>
<dbReference type="Proteomes" id="UP000616839">
    <property type="component" value="Unassembled WGS sequence"/>
</dbReference>
<dbReference type="AlphaFoldDB" id="A0A927K4L3"/>
<comment type="caution">
    <text evidence="2">The sequence shown here is derived from an EMBL/GenBank/DDBJ whole genome shotgun (WGS) entry which is preliminary data.</text>
</comment>
<keyword evidence="3" id="KW-1185">Reference proteome</keyword>
<feature type="region of interest" description="Disordered" evidence="1">
    <location>
        <begin position="292"/>
        <end position="323"/>
    </location>
</feature>
<organism evidence="2 3">
    <name type="scientific">Nocardioides donggukensis</name>
    <dbReference type="NCBI Taxonomy" id="2774019"/>
    <lineage>
        <taxon>Bacteria</taxon>
        <taxon>Bacillati</taxon>
        <taxon>Actinomycetota</taxon>
        <taxon>Actinomycetes</taxon>
        <taxon>Propionibacteriales</taxon>
        <taxon>Nocardioidaceae</taxon>
        <taxon>Nocardioides</taxon>
    </lineage>
</organism>